<evidence type="ECO:0000256" key="4">
    <source>
        <dbReference type="ARBA" id="ARBA00023125"/>
    </source>
</evidence>
<evidence type="ECO:0000256" key="5">
    <source>
        <dbReference type="ARBA" id="ARBA00023163"/>
    </source>
</evidence>
<keyword evidence="4" id="KW-0238">DNA-binding</keyword>
<proteinExistence type="predicted"/>
<gene>
    <name evidence="9" type="ORF">GUITHDRAFT_109260</name>
</gene>
<sequence length="134" mass="14955">MSETIRVFPRKKLLQQTSSPACRKNPGVSLKASSLQALFHLPQTKAAASLGLSLTAFKSACRRLGIARWPYERKSRRERAGAAHEQEPQEGEEEARQDEVKQEDGDEPLEPEWIDWYMSASESEGTGLPWEGGA</sequence>
<reference evidence="9 11" key="1">
    <citation type="journal article" date="2012" name="Nature">
        <title>Algal genomes reveal evolutionary mosaicism and the fate of nucleomorphs.</title>
        <authorList>
            <consortium name="DOE Joint Genome Institute"/>
            <person name="Curtis B.A."/>
            <person name="Tanifuji G."/>
            <person name="Burki F."/>
            <person name="Gruber A."/>
            <person name="Irimia M."/>
            <person name="Maruyama S."/>
            <person name="Arias M.C."/>
            <person name="Ball S.G."/>
            <person name="Gile G.H."/>
            <person name="Hirakawa Y."/>
            <person name="Hopkins J.F."/>
            <person name="Kuo A."/>
            <person name="Rensing S.A."/>
            <person name="Schmutz J."/>
            <person name="Symeonidi A."/>
            <person name="Elias M."/>
            <person name="Eveleigh R.J."/>
            <person name="Herman E.K."/>
            <person name="Klute M.J."/>
            <person name="Nakayama T."/>
            <person name="Obornik M."/>
            <person name="Reyes-Prieto A."/>
            <person name="Armbrust E.V."/>
            <person name="Aves S.J."/>
            <person name="Beiko R.G."/>
            <person name="Coutinho P."/>
            <person name="Dacks J.B."/>
            <person name="Durnford D.G."/>
            <person name="Fast N.M."/>
            <person name="Green B.R."/>
            <person name="Grisdale C.J."/>
            <person name="Hempel F."/>
            <person name="Henrissat B."/>
            <person name="Hoppner M.P."/>
            <person name="Ishida K."/>
            <person name="Kim E."/>
            <person name="Koreny L."/>
            <person name="Kroth P.G."/>
            <person name="Liu Y."/>
            <person name="Malik S.B."/>
            <person name="Maier U.G."/>
            <person name="McRose D."/>
            <person name="Mock T."/>
            <person name="Neilson J.A."/>
            <person name="Onodera N.T."/>
            <person name="Poole A.M."/>
            <person name="Pritham E.J."/>
            <person name="Richards T.A."/>
            <person name="Rocap G."/>
            <person name="Roy S.W."/>
            <person name="Sarai C."/>
            <person name="Schaack S."/>
            <person name="Shirato S."/>
            <person name="Slamovits C.H."/>
            <person name="Spencer D.F."/>
            <person name="Suzuki S."/>
            <person name="Worden A.Z."/>
            <person name="Zauner S."/>
            <person name="Barry K."/>
            <person name="Bell C."/>
            <person name="Bharti A.K."/>
            <person name="Crow J.A."/>
            <person name="Grimwood J."/>
            <person name="Kramer R."/>
            <person name="Lindquist E."/>
            <person name="Lucas S."/>
            <person name="Salamov A."/>
            <person name="McFadden G.I."/>
            <person name="Lane C.E."/>
            <person name="Keeling P.J."/>
            <person name="Gray M.W."/>
            <person name="Grigoriev I.V."/>
            <person name="Archibald J.M."/>
        </authorList>
    </citation>
    <scope>NUCLEOTIDE SEQUENCE</scope>
    <source>
        <strain evidence="9 11">CCMP2712</strain>
    </source>
</reference>
<reference evidence="11" key="2">
    <citation type="submission" date="2012-11" db="EMBL/GenBank/DDBJ databases">
        <authorList>
            <person name="Kuo A."/>
            <person name="Curtis B.A."/>
            <person name="Tanifuji G."/>
            <person name="Burki F."/>
            <person name="Gruber A."/>
            <person name="Irimia M."/>
            <person name="Maruyama S."/>
            <person name="Arias M.C."/>
            <person name="Ball S.G."/>
            <person name="Gile G.H."/>
            <person name="Hirakawa Y."/>
            <person name="Hopkins J.F."/>
            <person name="Rensing S.A."/>
            <person name="Schmutz J."/>
            <person name="Symeonidi A."/>
            <person name="Elias M."/>
            <person name="Eveleigh R.J."/>
            <person name="Herman E.K."/>
            <person name="Klute M.J."/>
            <person name="Nakayama T."/>
            <person name="Obornik M."/>
            <person name="Reyes-Prieto A."/>
            <person name="Armbrust E.V."/>
            <person name="Aves S.J."/>
            <person name="Beiko R.G."/>
            <person name="Coutinho P."/>
            <person name="Dacks J.B."/>
            <person name="Durnford D.G."/>
            <person name="Fast N.M."/>
            <person name="Green B.R."/>
            <person name="Grisdale C."/>
            <person name="Hempe F."/>
            <person name="Henrissat B."/>
            <person name="Hoppner M.P."/>
            <person name="Ishida K.-I."/>
            <person name="Kim E."/>
            <person name="Koreny L."/>
            <person name="Kroth P.G."/>
            <person name="Liu Y."/>
            <person name="Malik S.-B."/>
            <person name="Maier U.G."/>
            <person name="McRose D."/>
            <person name="Mock T."/>
            <person name="Neilson J.A."/>
            <person name="Onodera N.T."/>
            <person name="Poole A.M."/>
            <person name="Pritham E.J."/>
            <person name="Richards T.A."/>
            <person name="Rocap G."/>
            <person name="Roy S.W."/>
            <person name="Sarai C."/>
            <person name="Schaack S."/>
            <person name="Shirato S."/>
            <person name="Slamovits C.H."/>
            <person name="Spencer D.F."/>
            <person name="Suzuki S."/>
            <person name="Worden A.Z."/>
            <person name="Zauner S."/>
            <person name="Barry K."/>
            <person name="Bell C."/>
            <person name="Bharti A.K."/>
            <person name="Crow J.A."/>
            <person name="Grimwood J."/>
            <person name="Kramer R."/>
            <person name="Lindquist E."/>
            <person name="Lucas S."/>
            <person name="Salamov A."/>
            <person name="McFadden G.I."/>
            <person name="Lane C.E."/>
            <person name="Keeling P.J."/>
            <person name="Gray M.W."/>
            <person name="Grigoriev I.V."/>
            <person name="Archibald J.M."/>
        </authorList>
    </citation>
    <scope>NUCLEOTIDE SEQUENCE</scope>
    <source>
        <strain evidence="11">CCMP2712</strain>
    </source>
</reference>
<feature type="domain" description="RWP-RK" evidence="8">
    <location>
        <begin position="9"/>
        <end position="98"/>
    </location>
</feature>
<dbReference type="Pfam" id="PF02042">
    <property type="entry name" value="RWP-RK"/>
    <property type="match status" value="1"/>
</dbReference>
<keyword evidence="2" id="KW-0805">Transcription regulation</keyword>
<evidence type="ECO:0000256" key="6">
    <source>
        <dbReference type="ARBA" id="ARBA00023242"/>
    </source>
</evidence>
<keyword evidence="11" id="KW-1185">Reference proteome</keyword>
<evidence type="ECO:0000256" key="7">
    <source>
        <dbReference type="SAM" id="MobiDB-lite"/>
    </source>
</evidence>
<organism evidence="9">
    <name type="scientific">Guillardia theta (strain CCMP2712)</name>
    <name type="common">Cryptophyte</name>
    <dbReference type="NCBI Taxonomy" id="905079"/>
    <lineage>
        <taxon>Eukaryota</taxon>
        <taxon>Cryptophyceae</taxon>
        <taxon>Pyrenomonadales</taxon>
        <taxon>Geminigeraceae</taxon>
        <taxon>Guillardia</taxon>
    </lineage>
</organism>
<keyword evidence="3" id="KW-0175">Coiled coil</keyword>
<dbReference type="GO" id="GO:0003677">
    <property type="term" value="F:DNA binding"/>
    <property type="evidence" value="ECO:0007669"/>
    <property type="project" value="UniProtKB-KW"/>
</dbReference>
<dbReference type="PROSITE" id="PS51519">
    <property type="entry name" value="RWP_RK"/>
    <property type="match status" value="1"/>
</dbReference>
<protein>
    <recommendedName>
        <fullName evidence="8">RWP-RK domain-containing protein</fullName>
    </recommendedName>
</protein>
<evidence type="ECO:0000313" key="11">
    <source>
        <dbReference type="Proteomes" id="UP000011087"/>
    </source>
</evidence>
<evidence type="ECO:0000256" key="2">
    <source>
        <dbReference type="ARBA" id="ARBA00023015"/>
    </source>
</evidence>
<comment type="function">
    <text evidence="1">Putative transcription factor.</text>
</comment>
<reference evidence="10" key="3">
    <citation type="submission" date="2016-03" db="UniProtKB">
        <authorList>
            <consortium name="EnsemblProtists"/>
        </authorList>
    </citation>
    <scope>IDENTIFICATION</scope>
</reference>
<dbReference type="GO" id="GO:0003700">
    <property type="term" value="F:DNA-binding transcription factor activity"/>
    <property type="evidence" value="ECO:0007669"/>
    <property type="project" value="InterPro"/>
</dbReference>
<evidence type="ECO:0000256" key="3">
    <source>
        <dbReference type="ARBA" id="ARBA00023054"/>
    </source>
</evidence>
<keyword evidence="6" id="KW-0539">Nucleus</keyword>
<dbReference type="InterPro" id="IPR044607">
    <property type="entry name" value="RKD-like"/>
</dbReference>
<accession>L1J9S6</accession>
<dbReference type="EMBL" id="JH993002">
    <property type="protein sequence ID" value="EKX44835.1"/>
    <property type="molecule type" value="Genomic_DNA"/>
</dbReference>
<dbReference type="Proteomes" id="UP000011087">
    <property type="component" value="Unassembled WGS sequence"/>
</dbReference>
<feature type="compositionally biased region" description="Basic and acidic residues" evidence="7">
    <location>
        <begin position="74"/>
        <end position="87"/>
    </location>
</feature>
<name>L1J9S6_GUITC</name>
<dbReference type="GeneID" id="17301529"/>
<dbReference type="InterPro" id="IPR003035">
    <property type="entry name" value="RWP-RK_dom"/>
</dbReference>
<dbReference type="AlphaFoldDB" id="L1J9S6"/>
<dbReference type="EnsemblProtists" id="EKX44835">
    <property type="protein sequence ID" value="EKX44835"/>
    <property type="gene ID" value="GUITHDRAFT_109260"/>
</dbReference>
<keyword evidence="5" id="KW-0804">Transcription</keyword>
<evidence type="ECO:0000256" key="1">
    <source>
        <dbReference type="ARBA" id="ARBA00004049"/>
    </source>
</evidence>
<dbReference type="PaxDb" id="55529-EKX44835"/>
<feature type="compositionally biased region" description="Acidic residues" evidence="7">
    <location>
        <begin position="104"/>
        <end position="113"/>
    </location>
</feature>
<dbReference type="OrthoDB" id="6270329at2759"/>
<dbReference type="HOGENOM" id="CLU_092984_1_0_1"/>
<dbReference type="RefSeq" id="XP_005831815.1">
    <property type="nucleotide sequence ID" value="XM_005831758.1"/>
</dbReference>
<evidence type="ECO:0000259" key="8">
    <source>
        <dbReference type="PROSITE" id="PS51519"/>
    </source>
</evidence>
<evidence type="ECO:0000313" key="10">
    <source>
        <dbReference type="EnsemblProtists" id="EKX44835"/>
    </source>
</evidence>
<dbReference type="PANTHER" id="PTHR46373:SF2">
    <property type="entry name" value="RWP-RK DOMAIN-CONTAINING PROTEIN"/>
    <property type="match status" value="1"/>
</dbReference>
<dbReference type="KEGG" id="gtt:GUITHDRAFT_109260"/>
<feature type="region of interest" description="Disordered" evidence="7">
    <location>
        <begin position="74"/>
        <end position="134"/>
    </location>
</feature>
<dbReference type="PANTHER" id="PTHR46373">
    <property type="entry name" value="PROTEIN RKD4"/>
    <property type="match status" value="1"/>
</dbReference>
<evidence type="ECO:0000313" key="9">
    <source>
        <dbReference type="EMBL" id="EKX44835.1"/>
    </source>
</evidence>